<dbReference type="PROSITE" id="PS51668">
    <property type="entry name" value="TSAA_2"/>
    <property type="match status" value="1"/>
</dbReference>
<evidence type="ECO:0000259" key="3">
    <source>
        <dbReference type="PROSITE" id="PS51668"/>
    </source>
</evidence>
<feature type="domain" description="TsaA-like" evidence="3">
    <location>
        <begin position="3"/>
        <end position="134"/>
    </location>
</feature>
<evidence type="ECO:0000256" key="2">
    <source>
        <dbReference type="ARBA" id="ARBA00033753"/>
    </source>
</evidence>
<proteinExistence type="inferred from homology"/>
<dbReference type="Pfam" id="PF01980">
    <property type="entry name" value="TrmO_N"/>
    <property type="match status" value="1"/>
</dbReference>
<dbReference type="SUPFAM" id="SSF118196">
    <property type="entry name" value="YaeB-like"/>
    <property type="match status" value="1"/>
</dbReference>
<dbReference type="CDD" id="cd09281">
    <property type="entry name" value="UPF0066"/>
    <property type="match status" value="1"/>
</dbReference>
<comment type="caution">
    <text evidence="4">The sequence shown here is derived from an EMBL/GenBank/DDBJ whole genome shotgun (WGS) entry which is preliminary data.</text>
</comment>
<accession>A0A3A3GKE1</accession>
<dbReference type="AlphaFoldDB" id="A0A3A3GKE1"/>
<dbReference type="EMBL" id="QYZD01000013">
    <property type="protein sequence ID" value="RJG22966.1"/>
    <property type="molecule type" value="Genomic_DNA"/>
</dbReference>
<evidence type="ECO:0000313" key="5">
    <source>
        <dbReference type="Proteomes" id="UP000266177"/>
    </source>
</evidence>
<dbReference type="GO" id="GO:0008168">
    <property type="term" value="F:methyltransferase activity"/>
    <property type="evidence" value="ECO:0007669"/>
    <property type="project" value="UniProtKB-KW"/>
</dbReference>
<name>A0A3A3GKE1_PANTH</name>
<dbReference type="Gene3D" id="2.40.30.70">
    <property type="entry name" value="YaeB-like"/>
    <property type="match status" value="1"/>
</dbReference>
<dbReference type="InterPro" id="IPR023370">
    <property type="entry name" value="TrmO-like_N"/>
</dbReference>
<reference evidence="4 5" key="1">
    <citation type="submission" date="2018-09" db="EMBL/GenBank/DDBJ databases">
        <title>Paenibacillus SK2017-BO5.</title>
        <authorList>
            <person name="Piskunova J.V."/>
            <person name="Dubiley S.A."/>
            <person name="Severinov K.V."/>
        </authorList>
    </citation>
    <scope>NUCLEOTIDE SEQUENCE [LARGE SCALE GENOMIC DNA]</scope>
    <source>
        <strain evidence="4 5">BO5</strain>
    </source>
</reference>
<dbReference type="PANTHER" id="PTHR12818">
    <property type="entry name" value="TRNA (ADENINE(37)-N6)-METHYLTRANSFERASE"/>
    <property type="match status" value="1"/>
</dbReference>
<gene>
    <name evidence="4" type="primary">tsaA</name>
    <name evidence="4" type="ORF">DQX05_15585</name>
</gene>
<dbReference type="RefSeq" id="WP_119794487.1">
    <property type="nucleotide sequence ID" value="NZ_QYZD01000013.1"/>
</dbReference>
<dbReference type="InterPro" id="IPR036413">
    <property type="entry name" value="YaeB-like_sf"/>
</dbReference>
<dbReference type="GO" id="GO:0032259">
    <property type="term" value="P:methylation"/>
    <property type="evidence" value="ECO:0007669"/>
    <property type="project" value="UniProtKB-KW"/>
</dbReference>
<dbReference type="NCBIfam" id="TIGR00104">
    <property type="entry name" value="tRNA_TsaA"/>
    <property type="match status" value="1"/>
</dbReference>
<evidence type="ECO:0000256" key="1">
    <source>
        <dbReference type="ARBA" id="ARBA00022691"/>
    </source>
</evidence>
<keyword evidence="4" id="KW-0489">Methyltransferase</keyword>
<comment type="similarity">
    <text evidence="2">Belongs to the tRNA methyltransferase O family.</text>
</comment>
<dbReference type="InterPro" id="IPR040372">
    <property type="entry name" value="YaeB-like"/>
</dbReference>
<dbReference type="Proteomes" id="UP000266177">
    <property type="component" value="Unassembled WGS sequence"/>
</dbReference>
<dbReference type="InterPro" id="IPR036414">
    <property type="entry name" value="YaeB_N_sf"/>
</dbReference>
<evidence type="ECO:0000313" key="4">
    <source>
        <dbReference type="EMBL" id="RJG22966.1"/>
    </source>
</evidence>
<keyword evidence="1" id="KW-0949">S-adenosyl-L-methionine</keyword>
<organism evidence="4 5">
    <name type="scientific">Paenibacillus thiaminolyticus</name>
    <name type="common">Bacillus thiaminolyticus</name>
    <dbReference type="NCBI Taxonomy" id="49283"/>
    <lineage>
        <taxon>Bacteria</taxon>
        <taxon>Bacillati</taxon>
        <taxon>Bacillota</taxon>
        <taxon>Bacilli</taxon>
        <taxon>Bacillales</taxon>
        <taxon>Paenibacillaceae</taxon>
        <taxon>Paenibacillus</taxon>
    </lineage>
</organism>
<keyword evidence="4" id="KW-0808">Transferase</keyword>
<dbReference type="OrthoDB" id="9799092at2"/>
<dbReference type="PANTHER" id="PTHR12818:SF0">
    <property type="entry name" value="TRNA (ADENINE(37)-N6)-METHYLTRANSFERASE"/>
    <property type="match status" value="1"/>
</dbReference>
<protein>
    <submittedName>
        <fullName evidence="4">tRNA (N6-threonylcarbamoyladenosine(37)-N6)-methyltransferase TrmO</fullName>
    </submittedName>
</protein>
<sequence length="149" mass="16550">MKIEPIGIVHSAVKEGVDENWGPVVAEIHLRQEYADGLIGLQEFSHILVVYYMDRSTFDAGGDLVRRPQGRSDMPDIGIFAQRAKHRPNPIGITCAKLIDIEGAIIRVQGLDAIDYTPVLDVKPHFPAFDSPANPQVPAWVNKLMATYF</sequence>